<comment type="catalytic activity">
    <reaction evidence="1 7">
        <text>2-C-methyl-D-erythritol 4-phosphate + CTP + H(+) = 4-CDP-2-C-methyl-D-erythritol + diphosphate</text>
        <dbReference type="Rhea" id="RHEA:13429"/>
        <dbReference type="ChEBI" id="CHEBI:15378"/>
        <dbReference type="ChEBI" id="CHEBI:33019"/>
        <dbReference type="ChEBI" id="CHEBI:37563"/>
        <dbReference type="ChEBI" id="CHEBI:57823"/>
        <dbReference type="ChEBI" id="CHEBI:58262"/>
        <dbReference type="EC" id="2.7.7.60"/>
    </reaction>
</comment>
<dbReference type="HAMAP" id="MF_00108">
    <property type="entry name" value="IspD"/>
    <property type="match status" value="1"/>
</dbReference>
<evidence type="ECO:0000313" key="9">
    <source>
        <dbReference type="Proteomes" id="UP000242662"/>
    </source>
</evidence>
<accession>A0A1G6LYF2</accession>
<dbReference type="RefSeq" id="WP_090776213.1">
    <property type="nucleotide sequence ID" value="NZ_FMYM01000009.1"/>
</dbReference>
<dbReference type="CDD" id="cd02516">
    <property type="entry name" value="CDP-ME_synthetase"/>
    <property type="match status" value="1"/>
</dbReference>
<dbReference type="AlphaFoldDB" id="A0A1G6LYF2"/>
<dbReference type="EMBL" id="FMYM01000009">
    <property type="protein sequence ID" value="SDC48260.1"/>
    <property type="molecule type" value="Genomic_DNA"/>
</dbReference>
<dbReference type="UniPathway" id="UPA00056">
    <property type="reaction ID" value="UER00093"/>
</dbReference>
<evidence type="ECO:0000256" key="4">
    <source>
        <dbReference type="ARBA" id="ARBA00022679"/>
    </source>
</evidence>
<feature type="site" description="Transition state stabilizer" evidence="7">
    <location>
        <position position="16"/>
    </location>
</feature>
<evidence type="ECO:0000256" key="5">
    <source>
        <dbReference type="ARBA" id="ARBA00022695"/>
    </source>
</evidence>
<dbReference type="EC" id="2.7.7.60" evidence="7"/>
<evidence type="ECO:0000313" key="8">
    <source>
        <dbReference type="EMBL" id="SDC48260.1"/>
    </source>
</evidence>
<dbReference type="OrthoDB" id="9806837at2"/>
<proteinExistence type="inferred from homology"/>
<evidence type="ECO:0000256" key="7">
    <source>
        <dbReference type="HAMAP-Rule" id="MF_00108"/>
    </source>
</evidence>
<comment type="function">
    <text evidence="7">Catalyzes the formation of 4-diphosphocytidyl-2-C-methyl-D-erythritol from CTP and 2-C-methyl-D-erythritol 4-phosphate (MEP).</text>
</comment>
<dbReference type="PANTHER" id="PTHR32125">
    <property type="entry name" value="2-C-METHYL-D-ERYTHRITOL 4-PHOSPHATE CYTIDYLYLTRANSFERASE, CHLOROPLASTIC"/>
    <property type="match status" value="1"/>
</dbReference>
<dbReference type="FunFam" id="3.90.550.10:FF:000003">
    <property type="entry name" value="2-C-methyl-D-erythritol 4-phosphate cytidylyltransferase"/>
    <property type="match status" value="1"/>
</dbReference>
<reference evidence="9" key="1">
    <citation type="submission" date="2016-09" db="EMBL/GenBank/DDBJ databases">
        <authorList>
            <person name="Varghese N."/>
            <person name="Submissions S."/>
        </authorList>
    </citation>
    <scope>NUCLEOTIDE SEQUENCE [LARGE SCALE GENOMIC DNA]</scope>
    <source>
        <strain evidence="9">25nlg</strain>
    </source>
</reference>
<evidence type="ECO:0000256" key="6">
    <source>
        <dbReference type="ARBA" id="ARBA00023229"/>
    </source>
</evidence>
<dbReference type="PROSITE" id="PS01295">
    <property type="entry name" value="ISPD"/>
    <property type="match status" value="1"/>
</dbReference>
<organism evidence="8 9">
    <name type="scientific">Shouchella lonarensis</name>
    <dbReference type="NCBI Taxonomy" id="1464122"/>
    <lineage>
        <taxon>Bacteria</taxon>
        <taxon>Bacillati</taxon>
        <taxon>Bacillota</taxon>
        <taxon>Bacilli</taxon>
        <taxon>Bacillales</taxon>
        <taxon>Bacillaceae</taxon>
        <taxon>Shouchella</taxon>
    </lineage>
</organism>
<name>A0A1G6LYF2_9BACI</name>
<evidence type="ECO:0000256" key="3">
    <source>
        <dbReference type="ARBA" id="ARBA00009789"/>
    </source>
</evidence>
<dbReference type="NCBIfam" id="TIGR00453">
    <property type="entry name" value="ispD"/>
    <property type="match status" value="1"/>
</dbReference>
<dbReference type="Gene3D" id="3.90.550.10">
    <property type="entry name" value="Spore Coat Polysaccharide Biosynthesis Protein SpsA, Chain A"/>
    <property type="match status" value="1"/>
</dbReference>
<gene>
    <name evidence="7" type="primary">ispD</name>
    <name evidence="8" type="ORF">SAMN05421737_10940</name>
</gene>
<keyword evidence="6 7" id="KW-0414">Isoprene biosynthesis</keyword>
<dbReference type="InterPro" id="IPR034683">
    <property type="entry name" value="IspD/TarI"/>
</dbReference>
<dbReference type="InterPro" id="IPR029044">
    <property type="entry name" value="Nucleotide-diphossugar_trans"/>
</dbReference>
<dbReference type="InterPro" id="IPR018294">
    <property type="entry name" value="ISPD_synthase_CS"/>
</dbReference>
<dbReference type="GO" id="GO:0019288">
    <property type="term" value="P:isopentenyl diphosphate biosynthetic process, methylerythritol 4-phosphate pathway"/>
    <property type="evidence" value="ECO:0007669"/>
    <property type="project" value="UniProtKB-UniRule"/>
</dbReference>
<dbReference type="Proteomes" id="UP000242662">
    <property type="component" value="Unassembled WGS sequence"/>
</dbReference>
<dbReference type="InterPro" id="IPR001228">
    <property type="entry name" value="IspD"/>
</dbReference>
<comment type="similarity">
    <text evidence="3 7">Belongs to the IspD/TarI cytidylyltransferase family. IspD subfamily.</text>
</comment>
<dbReference type="GO" id="GO:0050518">
    <property type="term" value="F:2-C-methyl-D-erythritol 4-phosphate cytidylyltransferase activity"/>
    <property type="evidence" value="ECO:0007669"/>
    <property type="project" value="UniProtKB-UniRule"/>
</dbReference>
<comment type="pathway">
    <text evidence="2 7">Isoprenoid biosynthesis; isopentenyl diphosphate biosynthesis via DXP pathway; isopentenyl diphosphate from 1-deoxy-D-xylulose 5-phosphate: step 2/6.</text>
</comment>
<evidence type="ECO:0000256" key="1">
    <source>
        <dbReference type="ARBA" id="ARBA00001282"/>
    </source>
</evidence>
<keyword evidence="4 7" id="KW-0808">Transferase</keyword>
<dbReference type="PANTHER" id="PTHR32125:SF4">
    <property type="entry name" value="2-C-METHYL-D-ERYTHRITOL 4-PHOSPHATE CYTIDYLYLTRANSFERASE, CHLOROPLASTIC"/>
    <property type="match status" value="1"/>
</dbReference>
<evidence type="ECO:0000256" key="2">
    <source>
        <dbReference type="ARBA" id="ARBA00004787"/>
    </source>
</evidence>
<sequence length="230" mass="24866">MHTYTAIVLAAGQGKRLGLGFNKQLLTLAGVPMIIHTLRLFARDEACANMIIVAREEEREQLAALVEQYDVPRVQCIITGGAERQDSVYAGLQVAKTALVLIHDGARPFTRQAVLRGLVNAAVETGAAIAAVPVKDTIKRVKSGVIEETIERAPLWAAQTPQAFQLPLIRQAHDEARAACYVGTDDASLVERLGREVAIVPSDDLNMKVTTPADVKVAEAILTERGHNDD</sequence>
<dbReference type="SUPFAM" id="SSF53448">
    <property type="entry name" value="Nucleotide-diphospho-sugar transferases"/>
    <property type="match status" value="1"/>
</dbReference>
<protein>
    <recommendedName>
        <fullName evidence="7">2-C-methyl-D-erythritol 4-phosphate cytidylyltransferase</fullName>
        <ecNumber evidence="7">2.7.7.60</ecNumber>
    </recommendedName>
    <alternativeName>
        <fullName evidence="7">4-diphosphocytidyl-2C-methyl-D-erythritol synthase</fullName>
    </alternativeName>
    <alternativeName>
        <fullName evidence="7">MEP cytidylyltransferase</fullName>
        <shortName evidence="7">MCT</shortName>
    </alternativeName>
</protein>
<feature type="site" description="Transition state stabilizer" evidence="7">
    <location>
        <position position="23"/>
    </location>
</feature>
<dbReference type="STRING" id="1464122.SAMN05421737_10940"/>
<keyword evidence="9" id="KW-1185">Reference proteome</keyword>
<dbReference type="Pfam" id="PF01128">
    <property type="entry name" value="IspD"/>
    <property type="match status" value="1"/>
</dbReference>
<feature type="site" description="Positions MEP for the nucleophilic attack" evidence="7">
    <location>
        <position position="152"/>
    </location>
</feature>
<feature type="site" description="Positions MEP for the nucleophilic attack" evidence="7">
    <location>
        <position position="208"/>
    </location>
</feature>
<dbReference type="InterPro" id="IPR050088">
    <property type="entry name" value="IspD/TarI_cytidylyltransf_bact"/>
</dbReference>
<keyword evidence="5 7" id="KW-0548">Nucleotidyltransferase</keyword>